<dbReference type="AlphaFoldDB" id="Q2QPP6"/>
<organism evidence="1">
    <name type="scientific">Oryza sativa subsp. japonica</name>
    <name type="common">Rice</name>
    <dbReference type="NCBI Taxonomy" id="39947"/>
    <lineage>
        <taxon>Eukaryota</taxon>
        <taxon>Viridiplantae</taxon>
        <taxon>Streptophyta</taxon>
        <taxon>Embryophyta</taxon>
        <taxon>Tracheophyta</taxon>
        <taxon>Spermatophyta</taxon>
        <taxon>Magnoliopsida</taxon>
        <taxon>Liliopsida</taxon>
        <taxon>Poales</taxon>
        <taxon>Poaceae</taxon>
        <taxon>BOP clade</taxon>
        <taxon>Oryzoideae</taxon>
        <taxon>Oryzeae</taxon>
        <taxon>Oryzinae</taxon>
        <taxon>Oryza</taxon>
        <taxon>Oryza sativa</taxon>
    </lineage>
</organism>
<sequence length="80" mass="9151">MTRRANVIFTEAQSAWGLEFMEQIPLMLVTEKLCHDKANVFGTSWIAGKAYIYYSMNILKAIRIGVLAVIGHWDSLWHHG</sequence>
<reference evidence="1" key="3">
    <citation type="submission" date="2006-01" db="EMBL/GenBank/DDBJ databases">
        <authorList>
            <person name="Buell R."/>
        </authorList>
    </citation>
    <scope>NUCLEOTIDE SEQUENCE</scope>
</reference>
<protein>
    <submittedName>
        <fullName evidence="1">Uncharacterized protein</fullName>
    </submittedName>
</protein>
<dbReference type="EMBL" id="DP000011">
    <property type="protein sequence ID" value="ABA98771.1"/>
    <property type="molecule type" value="Genomic_DNA"/>
</dbReference>
<reference evidence="1" key="1">
    <citation type="journal article" date="2005" name="BMC Biol.">
        <title>The sequence of rice chromosomes 11 and 12, rich in disease resistance genes and recent gene duplications.</title>
        <authorList>
            <consortium name="The rice chromosomes 11 and 12 sequencing consortia"/>
        </authorList>
    </citation>
    <scope>NUCLEOTIDE SEQUENCE [LARGE SCALE GENOMIC DNA]</scope>
</reference>
<name>Q2QPP6_ORYSJ</name>
<evidence type="ECO:0000313" key="1">
    <source>
        <dbReference type="EMBL" id="ABA98771.1"/>
    </source>
</evidence>
<proteinExistence type="predicted"/>
<accession>Q2QPP6</accession>
<reference evidence="1" key="2">
    <citation type="submission" date="2005-04" db="EMBL/GenBank/DDBJ databases">
        <authorList>
            <person name="Buell C.R."/>
            <person name="Wing R.A."/>
            <person name="McCombie W.A."/>
            <person name="Ouyang S."/>
        </authorList>
    </citation>
    <scope>NUCLEOTIDE SEQUENCE</scope>
</reference>
<gene>
    <name evidence="1" type="ordered locus">LOC_Os12g33750</name>
</gene>